<comment type="caution">
    <text evidence="5">The sequence shown here is derived from an EMBL/GenBank/DDBJ whole genome shotgun (WGS) entry which is preliminary data.</text>
</comment>
<dbReference type="PROSITE" id="PS00211">
    <property type="entry name" value="ABC_TRANSPORTER_1"/>
    <property type="match status" value="1"/>
</dbReference>
<sequence>MALSLDNVSIHRFNQPLLTVNFSVAAGEIVCVMGASGAGKSTLLDAISGQLSQPFSVQGDITLNGERINDIPAHRRNIGIMYQDALLYEHLTVGDNIAFALPRSEHHALKASERRARIVGQLDTVGLADFYDRAVQTLSGGQQARVALLRTLAAKPAAVLLDEPFGKLDNTRKEQLRPWVIQQLADRGLPALMVTHDSGDAQAVGGRIIEV</sequence>
<dbReference type="PANTHER" id="PTHR42781:SF4">
    <property type="entry name" value="SPERMIDINE_PUTRESCINE IMPORT ATP-BINDING PROTEIN POTA"/>
    <property type="match status" value="1"/>
</dbReference>
<keyword evidence="3 5" id="KW-0067">ATP-binding</keyword>
<dbReference type="GO" id="GO:0005524">
    <property type="term" value="F:ATP binding"/>
    <property type="evidence" value="ECO:0007669"/>
    <property type="project" value="UniProtKB-KW"/>
</dbReference>
<evidence type="ECO:0000256" key="3">
    <source>
        <dbReference type="ARBA" id="ARBA00022840"/>
    </source>
</evidence>
<dbReference type="Gene3D" id="3.40.50.300">
    <property type="entry name" value="P-loop containing nucleotide triphosphate hydrolases"/>
    <property type="match status" value="1"/>
</dbReference>
<dbReference type="SMART" id="SM00382">
    <property type="entry name" value="AAA"/>
    <property type="match status" value="1"/>
</dbReference>
<dbReference type="Pfam" id="PF00005">
    <property type="entry name" value="ABC_tran"/>
    <property type="match status" value="1"/>
</dbReference>
<dbReference type="PANTHER" id="PTHR42781">
    <property type="entry name" value="SPERMIDINE/PUTRESCINE IMPORT ATP-BINDING PROTEIN POTA"/>
    <property type="match status" value="1"/>
</dbReference>
<evidence type="ECO:0000313" key="6">
    <source>
        <dbReference type="Proteomes" id="UP000709336"/>
    </source>
</evidence>
<reference evidence="5 6" key="1">
    <citation type="submission" date="2020-03" db="EMBL/GenBank/DDBJ databases">
        <title>Alteromonas ponticola sp. nov., isolated from seawater.</title>
        <authorList>
            <person name="Yoon J.-H."/>
            <person name="Kim Y.-O."/>
        </authorList>
    </citation>
    <scope>NUCLEOTIDE SEQUENCE [LARGE SCALE GENOMIC DNA]</scope>
    <source>
        <strain evidence="5 6">MYP5</strain>
    </source>
</reference>
<gene>
    <name evidence="5" type="ORF">HCJ96_07605</name>
</gene>
<dbReference type="InterPro" id="IPR050093">
    <property type="entry name" value="ABC_SmlMolc_Importer"/>
</dbReference>
<keyword evidence="1" id="KW-0813">Transport</keyword>
<protein>
    <submittedName>
        <fullName evidence="5">ATP-binding cassette domain-containing protein</fullName>
    </submittedName>
</protein>
<dbReference type="Proteomes" id="UP000709336">
    <property type="component" value="Unassembled WGS sequence"/>
</dbReference>
<dbReference type="InterPro" id="IPR027417">
    <property type="entry name" value="P-loop_NTPase"/>
</dbReference>
<dbReference type="InterPro" id="IPR017871">
    <property type="entry name" value="ABC_transporter-like_CS"/>
</dbReference>
<accession>A0ABX1R1S4</accession>
<evidence type="ECO:0000259" key="4">
    <source>
        <dbReference type="PROSITE" id="PS50893"/>
    </source>
</evidence>
<dbReference type="InterPro" id="IPR003593">
    <property type="entry name" value="AAA+_ATPase"/>
</dbReference>
<evidence type="ECO:0000313" key="5">
    <source>
        <dbReference type="EMBL" id="NMH59876.1"/>
    </source>
</evidence>
<organism evidence="5 6">
    <name type="scientific">Alteromonas ponticola</name>
    <dbReference type="NCBI Taxonomy" id="2720613"/>
    <lineage>
        <taxon>Bacteria</taxon>
        <taxon>Pseudomonadati</taxon>
        <taxon>Pseudomonadota</taxon>
        <taxon>Gammaproteobacteria</taxon>
        <taxon>Alteromonadales</taxon>
        <taxon>Alteromonadaceae</taxon>
        <taxon>Alteromonas/Salinimonas group</taxon>
        <taxon>Alteromonas</taxon>
    </lineage>
</organism>
<evidence type="ECO:0000256" key="1">
    <source>
        <dbReference type="ARBA" id="ARBA00022448"/>
    </source>
</evidence>
<evidence type="ECO:0000256" key="2">
    <source>
        <dbReference type="ARBA" id="ARBA00022741"/>
    </source>
</evidence>
<feature type="domain" description="ABC transporter" evidence="4">
    <location>
        <begin position="2"/>
        <end position="211"/>
    </location>
</feature>
<dbReference type="RefSeq" id="WP_169210452.1">
    <property type="nucleotide sequence ID" value="NZ_JAATNW010000004.1"/>
</dbReference>
<name>A0ABX1R1S4_9ALTE</name>
<dbReference type="InterPro" id="IPR003439">
    <property type="entry name" value="ABC_transporter-like_ATP-bd"/>
</dbReference>
<dbReference type="SUPFAM" id="SSF52540">
    <property type="entry name" value="P-loop containing nucleoside triphosphate hydrolases"/>
    <property type="match status" value="1"/>
</dbReference>
<keyword evidence="6" id="KW-1185">Reference proteome</keyword>
<proteinExistence type="predicted"/>
<dbReference type="EMBL" id="JAATNW010000004">
    <property type="protein sequence ID" value="NMH59876.1"/>
    <property type="molecule type" value="Genomic_DNA"/>
</dbReference>
<keyword evidence="2" id="KW-0547">Nucleotide-binding</keyword>
<dbReference type="PROSITE" id="PS50893">
    <property type="entry name" value="ABC_TRANSPORTER_2"/>
    <property type="match status" value="1"/>
</dbReference>